<reference evidence="2" key="2">
    <citation type="journal article" date="2015" name="Data Brief">
        <title>Shoot transcriptome of the giant reed, Arundo donax.</title>
        <authorList>
            <person name="Barrero R.A."/>
            <person name="Guerrero F.D."/>
            <person name="Moolhuijzen P."/>
            <person name="Goolsby J.A."/>
            <person name="Tidwell J."/>
            <person name="Bellgard S.E."/>
            <person name="Bellgard M.I."/>
        </authorList>
    </citation>
    <scope>NUCLEOTIDE SEQUENCE</scope>
    <source>
        <tissue evidence="2">Shoot tissue taken approximately 20 cm above the soil surface</tissue>
    </source>
</reference>
<reference evidence="2" key="1">
    <citation type="submission" date="2014-09" db="EMBL/GenBank/DDBJ databases">
        <authorList>
            <person name="Magalhaes I.L.F."/>
            <person name="Oliveira U."/>
            <person name="Santos F.R."/>
            <person name="Vidigal T.H.D.A."/>
            <person name="Brescovit A.D."/>
            <person name="Santos A.J."/>
        </authorList>
    </citation>
    <scope>NUCLEOTIDE SEQUENCE</scope>
    <source>
        <tissue evidence="2">Shoot tissue taken approximately 20 cm above the soil surface</tissue>
    </source>
</reference>
<feature type="signal peptide" evidence="1">
    <location>
        <begin position="1"/>
        <end position="20"/>
    </location>
</feature>
<accession>A0A0A9CYR7</accession>
<keyword evidence="1" id="KW-0732">Signal</keyword>
<dbReference type="AlphaFoldDB" id="A0A0A9CYR7"/>
<dbReference type="EMBL" id="GBRH01217154">
    <property type="protein sequence ID" value="JAD80741.1"/>
    <property type="molecule type" value="Transcribed_RNA"/>
</dbReference>
<evidence type="ECO:0000256" key="1">
    <source>
        <dbReference type="SAM" id="SignalP"/>
    </source>
</evidence>
<sequence>MNSLKTTAFGSFLHMLLMMAEEIYSLLLNCQKVCSV</sequence>
<protein>
    <submittedName>
        <fullName evidence="2">Uncharacterized protein</fullName>
    </submittedName>
</protein>
<evidence type="ECO:0000313" key="2">
    <source>
        <dbReference type="EMBL" id="JAD80741.1"/>
    </source>
</evidence>
<feature type="chain" id="PRO_5002044707" evidence="1">
    <location>
        <begin position="21"/>
        <end position="36"/>
    </location>
</feature>
<proteinExistence type="predicted"/>
<organism evidence="2">
    <name type="scientific">Arundo donax</name>
    <name type="common">Giant reed</name>
    <name type="synonym">Donax arundinaceus</name>
    <dbReference type="NCBI Taxonomy" id="35708"/>
    <lineage>
        <taxon>Eukaryota</taxon>
        <taxon>Viridiplantae</taxon>
        <taxon>Streptophyta</taxon>
        <taxon>Embryophyta</taxon>
        <taxon>Tracheophyta</taxon>
        <taxon>Spermatophyta</taxon>
        <taxon>Magnoliopsida</taxon>
        <taxon>Liliopsida</taxon>
        <taxon>Poales</taxon>
        <taxon>Poaceae</taxon>
        <taxon>PACMAD clade</taxon>
        <taxon>Arundinoideae</taxon>
        <taxon>Arundineae</taxon>
        <taxon>Arundo</taxon>
    </lineage>
</organism>
<name>A0A0A9CYR7_ARUDO</name>